<reference evidence="4" key="2">
    <citation type="submission" date="2025-08" db="UniProtKB">
        <authorList>
            <consortium name="RefSeq"/>
        </authorList>
    </citation>
    <scope>IDENTIFICATION</scope>
    <source>
        <tissue evidence="4">Leaf</tissue>
    </source>
</reference>
<accession>A0ABM0W686</accession>
<organism evidence="3 4">
    <name type="scientific">Camelina sativa</name>
    <name type="common">False flax</name>
    <name type="synonym">Myagrum sativum</name>
    <dbReference type="NCBI Taxonomy" id="90675"/>
    <lineage>
        <taxon>Eukaryota</taxon>
        <taxon>Viridiplantae</taxon>
        <taxon>Streptophyta</taxon>
        <taxon>Embryophyta</taxon>
        <taxon>Tracheophyta</taxon>
        <taxon>Spermatophyta</taxon>
        <taxon>Magnoliopsida</taxon>
        <taxon>eudicotyledons</taxon>
        <taxon>Gunneridae</taxon>
        <taxon>Pentapetalae</taxon>
        <taxon>rosids</taxon>
        <taxon>malvids</taxon>
        <taxon>Brassicales</taxon>
        <taxon>Brassicaceae</taxon>
        <taxon>Camelineae</taxon>
        <taxon>Camelina</taxon>
    </lineage>
</organism>
<evidence type="ECO:0000313" key="4">
    <source>
        <dbReference type="RefSeq" id="XP_010466274.1"/>
    </source>
</evidence>
<dbReference type="Proteomes" id="UP000694864">
    <property type="component" value="Chromosome 15"/>
</dbReference>
<dbReference type="SUPFAM" id="SSF48452">
    <property type="entry name" value="TPR-like"/>
    <property type="match status" value="1"/>
</dbReference>
<feature type="repeat" description="PPR" evidence="2">
    <location>
        <begin position="359"/>
        <end position="389"/>
    </location>
</feature>
<name>A0ABM0W686_CAMSA</name>
<feature type="repeat" description="PPR" evidence="2">
    <location>
        <begin position="185"/>
        <end position="219"/>
    </location>
</feature>
<evidence type="ECO:0000256" key="2">
    <source>
        <dbReference type="PROSITE-ProRule" id="PRU00708"/>
    </source>
</evidence>
<dbReference type="Pfam" id="PF20431">
    <property type="entry name" value="E_motif"/>
    <property type="match status" value="1"/>
</dbReference>
<dbReference type="PANTHER" id="PTHR47926:SF417">
    <property type="entry name" value="PENTACOTRIPEPTIDE-REPEAT REGION OF PRORP DOMAIN-CONTAINING PROTEIN"/>
    <property type="match status" value="1"/>
</dbReference>
<keyword evidence="1" id="KW-0677">Repeat</keyword>
<sequence>MLAAYGESLVVSKPYLLSPSLYLKALKLCSYQIVKKQLVLIQGDSVTNGFGSNLQLNNTLIDLYSKQGDVKHARKLFDRIPKRDVVSWTVMISGFSRCGYHRDALLLFKQMHQEGVRGNWHTYGSVLKSCKDLRCLKEGMQIQGCVEKGRFAGNLVVKSVLLSLYARFGKMEEVHLLFDSMNKRDLVSWNAMIDGYTANACADTSFSLFQLMLSEGKKPDCFTFGSLLRASIIVKCLDIVGELHGLAIKLGFGRSSALIRSLIDAYVKCGSIANAWKLYEGTTKRDLISCTALITGFTQQTNCRSDDAFDIFKEMIRMKTKMDEVVVSSMLKICTNIASVTVGRQIHGFALKSSQVGFDVALGNSLIDMYAKSGELEDAVLAFEEIKEKDVRSWTSLIAGYGRHGTIQKAIDLYNRMEHEGIEPNDVTFLSLLSTCSHTGQTELGWKIYNTMINKHGIEAREEHLSCIIDMLARGGYLEEAYQLIRSKGGITNVSSSTWGSFFDACKRHGNVQLSKVAASQLLSMEPKKPVNFINLASVYAANGAWDNALKTRKLMKESGSCNKAPGYSLVY</sequence>
<dbReference type="Pfam" id="PF01535">
    <property type="entry name" value="PPR"/>
    <property type="match status" value="1"/>
</dbReference>
<dbReference type="InterPro" id="IPR046960">
    <property type="entry name" value="PPR_At4g14850-like_plant"/>
</dbReference>
<gene>
    <name evidence="4" type="primary">LOC104746488</name>
</gene>
<dbReference type="InterPro" id="IPR011990">
    <property type="entry name" value="TPR-like_helical_dom_sf"/>
</dbReference>
<dbReference type="RefSeq" id="XP_010466274.1">
    <property type="nucleotide sequence ID" value="XM_010467972.1"/>
</dbReference>
<keyword evidence="3" id="KW-1185">Reference proteome</keyword>
<dbReference type="InterPro" id="IPR002885">
    <property type="entry name" value="PPR_rpt"/>
</dbReference>
<dbReference type="NCBIfam" id="TIGR00756">
    <property type="entry name" value="PPR"/>
    <property type="match status" value="5"/>
</dbReference>
<dbReference type="PANTHER" id="PTHR47926">
    <property type="entry name" value="PENTATRICOPEPTIDE REPEAT-CONTAINING PROTEIN"/>
    <property type="match status" value="1"/>
</dbReference>
<evidence type="ECO:0000313" key="3">
    <source>
        <dbReference type="Proteomes" id="UP000694864"/>
    </source>
</evidence>
<dbReference type="Gene3D" id="1.25.40.10">
    <property type="entry name" value="Tetratricopeptide repeat domain"/>
    <property type="match status" value="5"/>
</dbReference>
<evidence type="ECO:0000256" key="1">
    <source>
        <dbReference type="ARBA" id="ARBA00022737"/>
    </source>
</evidence>
<proteinExistence type="predicted"/>
<feature type="repeat" description="PPR" evidence="2">
    <location>
        <begin position="84"/>
        <end position="118"/>
    </location>
</feature>
<dbReference type="Pfam" id="PF13041">
    <property type="entry name" value="PPR_2"/>
    <property type="match status" value="3"/>
</dbReference>
<dbReference type="InterPro" id="IPR046848">
    <property type="entry name" value="E_motif"/>
</dbReference>
<dbReference type="PROSITE" id="PS51375">
    <property type="entry name" value="PPR"/>
    <property type="match status" value="4"/>
</dbReference>
<dbReference type="GeneID" id="104746488"/>
<reference evidence="3" key="1">
    <citation type="journal article" date="2014" name="Nat. Commun.">
        <title>The emerging biofuel crop Camelina sativa retains a highly undifferentiated hexaploid genome structure.</title>
        <authorList>
            <person name="Kagale S."/>
            <person name="Koh C."/>
            <person name="Nixon J."/>
            <person name="Bollina V."/>
            <person name="Clarke W.E."/>
            <person name="Tuteja R."/>
            <person name="Spillane C."/>
            <person name="Robinson S.J."/>
            <person name="Links M.G."/>
            <person name="Clarke C."/>
            <person name="Higgins E.E."/>
            <person name="Huebert T."/>
            <person name="Sharpe A.G."/>
            <person name="Parkin I.A."/>
        </authorList>
    </citation>
    <scope>NUCLEOTIDE SEQUENCE [LARGE SCALE GENOMIC DNA]</scope>
    <source>
        <strain evidence="3">cv. DH55</strain>
    </source>
</reference>
<feature type="repeat" description="PPR" evidence="2">
    <location>
        <begin position="390"/>
        <end position="424"/>
    </location>
</feature>
<protein>
    <submittedName>
        <fullName evidence="4">Pentatricopeptide repeat-containing protein At3g20730-like</fullName>
    </submittedName>
</protein>